<dbReference type="NCBIfam" id="TIGR02532">
    <property type="entry name" value="IV_pilin_GFxxxE"/>
    <property type="match status" value="1"/>
</dbReference>
<dbReference type="Gene3D" id="3.30.700.10">
    <property type="entry name" value="Glycoprotein, Type 4 Pilin"/>
    <property type="match status" value="1"/>
</dbReference>
<dbReference type="SUPFAM" id="SSF54523">
    <property type="entry name" value="Pili subunits"/>
    <property type="match status" value="1"/>
</dbReference>
<evidence type="ECO:0000313" key="3">
    <source>
        <dbReference type="EMBL" id="MBB6429488.1"/>
    </source>
</evidence>
<gene>
    <name evidence="3" type="ORF">HNQ40_001294</name>
</gene>
<evidence type="ECO:0000256" key="1">
    <source>
        <dbReference type="SAM" id="MobiDB-lite"/>
    </source>
</evidence>
<reference evidence="3 4" key="1">
    <citation type="submission" date="2020-08" db="EMBL/GenBank/DDBJ databases">
        <title>Genomic Encyclopedia of Type Strains, Phase IV (KMG-IV): sequencing the most valuable type-strain genomes for metagenomic binning, comparative biology and taxonomic classification.</title>
        <authorList>
            <person name="Goeker M."/>
        </authorList>
    </citation>
    <scope>NUCLEOTIDE SEQUENCE [LARGE SCALE GENOMIC DNA]</scope>
    <source>
        <strain evidence="3 4">DSM 103725</strain>
    </source>
</reference>
<dbReference type="InterPro" id="IPR045584">
    <property type="entry name" value="Pilin-like"/>
</dbReference>
<evidence type="ECO:0000256" key="2">
    <source>
        <dbReference type="SAM" id="Phobius"/>
    </source>
</evidence>
<feature type="transmembrane region" description="Helical" evidence="2">
    <location>
        <begin position="12"/>
        <end position="36"/>
    </location>
</feature>
<dbReference type="AlphaFoldDB" id="A0A7X0H561"/>
<protein>
    <submittedName>
        <fullName evidence="3">Prepilin-type N-terminal cleavage/methylation domain-containing protein/prepilin-type processing-associated H-X9-DG protein</fullName>
    </submittedName>
</protein>
<dbReference type="Proteomes" id="UP000541810">
    <property type="component" value="Unassembled WGS sequence"/>
</dbReference>
<feature type="region of interest" description="Disordered" evidence="1">
    <location>
        <begin position="279"/>
        <end position="304"/>
    </location>
</feature>
<keyword evidence="2" id="KW-0472">Membrane</keyword>
<dbReference type="RefSeq" id="WP_184677064.1">
    <property type="nucleotide sequence ID" value="NZ_JACHGY010000001.1"/>
</dbReference>
<dbReference type="PANTHER" id="PTHR30093">
    <property type="entry name" value="GENERAL SECRETION PATHWAY PROTEIN G"/>
    <property type="match status" value="1"/>
</dbReference>
<name>A0A7X0H561_9BACT</name>
<dbReference type="InterPro" id="IPR012902">
    <property type="entry name" value="N_methyl_site"/>
</dbReference>
<organism evidence="3 4">
    <name type="scientific">Algisphaera agarilytica</name>
    <dbReference type="NCBI Taxonomy" id="1385975"/>
    <lineage>
        <taxon>Bacteria</taxon>
        <taxon>Pseudomonadati</taxon>
        <taxon>Planctomycetota</taxon>
        <taxon>Phycisphaerae</taxon>
        <taxon>Phycisphaerales</taxon>
        <taxon>Phycisphaeraceae</taxon>
        <taxon>Algisphaera</taxon>
    </lineage>
</organism>
<keyword evidence="4" id="KW-1185">Reference proteome</keyword>
<accession>A0A7X0H561</accession>
<evidence type="ECO:0000313" key="4">
    <source>
        <dbReference type="Proteomes" id="UP000541810"/>
    </source>
</evidence>
<keyword evidence="2" id="KW-1133">Transmembrane helix</keyword>
<dbReference type="Pfam" id="PF07963">
    <property type="entry name" value="N_methyl"/>
    <property type="match status" value="1"/>
</dbReference>
<proteinExistence type="predicted"/>
<feature type="compositionally biased region" description="Polar residues" evidence="1">
    <location>
        <begin position="279"/>
        <end position="292"/>
    </location>
</feature>
<dbReference type="EMBL" id="JACHGY010000001">
    <property type="protein sequence ID" value="MBB6429488.1"/>
    <property type="molecule type" value="Genomic_DNA"/>
</dbReference>
<comment type="caution">
    <text evidence="3">The sequence shown here is derived from an EMBL/GenBank/DDBJ whole genome shotgun (WGS) entry which is preliminary data.</text>
</comment>
<sequence length="304" mass="33682">MNKTLRRIHSHAFTLIELLVVISVIALLIAILLPALSASRQAARLVQDLTQLQQIKVGNATYTNDYDGYYPVVYRLPGQPGNEFNISIEEQLASYTSGFTYTSDQAWNTQYMRRGADNIPDMSIWESPVDTLANRFEPNTYNRSYSINQAERPSDNPFQKRTRNGVSVTIFVQDDSLTPVAGDEGFSRRVDDVQASSTSIDYTPNFTELNFCGWANGAEMNSFELFGNARSFIIQGPWAANPSRFYGYGGPASEPGQDPRSLNVNFAFADGHASSEQAASLLNPNEAPNTVFSDGEGLMNAEKR</sequence>
<keyword evidence="2" id="KW-0812">Transmembrane</keyword>